<organism evidence="1 2">
    <name type="scientific">Niabella ginsengisoli</name>
    <dbReference type="NCBI Taxonomy" id="522298"/>
    <lineage>
        <taxon>Bacteria</taxon>
        <taxon>Pseudomonadati</taxon>
        <taxon>Bacteroidota</taxon>
        <taxon>Chitinophagia</taxon>
        <taxon>Chitinophagales</taxon>
        <taxon>Chitinophagaceae</taxon>
        <taxon>Niabella</taxon>
    </lineage>
</organism>
<evidence type="ECO:0008006" key="3">
    <source>
        <dbReference type="Google" id="ProtNLM"/>
    </source>
</evidence>
<sequence length="107" mass="12060">MIKRYSFLITIIVCSCLFGPSAKSQSAPQRLRLGFSIGVNKITPELLIIAKASGIDYIETSLNAYVDSARNLRLTDEEIISNVKAAKKRRTMLVYKYGRYTCHLGRE</sequence>
<dbReference type="PROSITE" id="PS51257">
    <property type="entry name" value="PROKAR_LIPOPROTEIN"/>
    <property type="match status" value="1"/>
</dbReference>
<keyword evidence="2" id="KW-1185">Reference proteome</keyword>
<protein>
    <recommendedName>
        <fullName evidence="3">Sugar phosphate isomerase/epimerase</fullName>
    </recommendedName>
</protein>
<proteinExistence type="predicted"/>
<evidence type="ECO:0000313" key="2">
    <source>
        <dbReference type="Proteomes" id="UP001202248"/>
    </source>
</evidence>
<dbReference type="RefSeq" id="WP_240825244.1">
    <property type="nucleotide sequence ID" value="NZ_JAKWBL010000001.1"/>
</dbReference>
<name>A0ABS9SE42_9BACT</name>
<gene>
    <name evidence="1" type="ORF">MKP09_00175</name>
</gene>
<dbReference type="EMBL" id="JAKWBL010000001">
    <property type="protein sequence ID" value="MCH5596449.1"/>
    <property type="molecule type" value="Genomic_DNA"/>
</dbReference>
<reference evidence="1 2" key="1">
    <citation type="submission" date="2022-02" db="EMBL/GenBank/DDBJ databases">
        <authorList>
            <person name="Min J."/>
        </authorList>
    </citation>
    <scope>NUCLEOTIDE SEQUENCE [LARGE SCALE GENOMIC DNA]</scope>
    <source>
        <strain evidence="1 2">GR10-1</strain>
    </source>
</reference>
<evidence type="ECO:0000313" key="1">
    <source>
        <dbReference type="EMBL" id="MCH5596449.1"/>
    </source>
</evidence>
<dbReference type="Proteomes" id="UP001202248">
    <property type="component" value="Unassembled WGS sequence"/>
</dbReference>
<accession>A0ABS9SE42</accession>
<comment type="caution">
    <text evidence="1">The sequence shown here is derived from an EMBL/GenBank/DDBJ whole genome shotgun (WGS) entry which is preliminary data.</text>
</comment>